<evidence type="ECO:0000313" key="5">
    <source>
        <dbReference type="Proteomes" id="UP000270190"/>
    </source>
</evidence>
<dbReference type="KEGG" id="bths:CNY62_12515"/>
<evidence type="ECO:0000313" key="4">
    <source>
        <dbReference type="Proteomes" id="UP000243591"/>
    </source>
</evidence>
<reference evidence="2 4" key="1">
    <citation type="submission" date="2017-09" db="EMBL/GenBank/DDBJ databases">
        <title>Complete Genome Sequences of Two Strains of the Meat Spoilage Bacterium Brochothrix thermosphacta Isolated from Ground Chicken.</title>
        <authorList>
            <person name="Paoli G.C."/>
            <person name="Wijey C."/>
            <person name="Chen C.-Y."/>
            <person name="Nguyen L."/>
            <person name="Yan X."/>
            <person name="Irwin P.L."/>
        </authorList>
    </citation>
    <scope>NUCLEOTIDE SEQUENCE [LARGE SCALE GENOMIC DNA]</scope>
    <source>
        <strain evidence="2 4">BI</strain>
    </source>
</reference>
<keyword evidence="1" id="KW-1133">Transmembrane helix</keyword>
<keyword evidence="1" id="KW-0472">Membrane</keyword>
<gene>
    <name evidence="3" type="ORF">BTBSAS_120071</name>
    <name evidence="2" type="ORF">CNY62_12515</name>
</gene>
<evidence type="ECO:0000313" key="2">
    <source>
        <dbReference type="EMBL" id="ATF27123.1"/>
    </source>
</evidence>
<keyword evidence="4" id="KW-1185">Reference proteome</keyword>
<dbReference type="Proteomes" id="UP000243591">
    <property type="component" value="Chromosome"/>
</dbReference>
<dbReference type="RefSeq" id="WP_029090920.1">
    <property type="nucleotide sequence ID" value="NZ_CBCPKC010000001.1"/>
</dbReference>
<feature type="transmembrane region" description="Helical" evidence="1">
    <location>
        <begin position="6"/>
        <end position="25"/>
    </location>
</feature>
<dbReference type="Proteomes" id="UP000270190">
    <property type="component" value="Unassembled WGS sequence"/>
</dbReference>
<feature type="transmembrane region" description="Helical" evidence="1">
    <location>
        <begin position="37"/>
        <end position="60"/>
    </location>
</feature>
<sequence>MFSIFVSMIDIVIITATVYLLLKFFNKDTTADKQRAIAIIITALVFIYALLHFLNSTILFS</sequence>
<reference evidence="5" key="3">
    <citation type="submission" date="2018-04" db="EMBL/GenBank/DDBJ databases">
        <authorList>
            <person name="Illikoud N."/>
        </authorList>
    </citation>
    <scope>NUCLEOTIDE SEQUENCE [LARGE SCALE GENOMIC DNA]</scope>
</reference>
<organism evidence="2 4">
    <name type="scientific">Brochothrix thermosphacta</name>
    <name type="common">Microbacterium thermosphactum</name>
    <dbReference type="NCBI Taxonomy" id="2756"/>
    <lineage>
        <taxon>Bacteria</taxon>
        <taxon>Bacillati</taxon>
        <taxon>Bacillota</taxon>
        <taxon>Bacilli</taxon>
        <taxon>Bacillales</taxon>
        <taxon>Listeriaceae</taxon>
        <taxon>Brochothrix</taxon>
    </lineage>
</organism>
<accession>A0A1D2JQL1</accession>
<reference evidence="3" key="2">
    <citation type="submission" date="2018-04" db="EMBL/GenBank/DDBJ databases">
        <authorList>
            <person name="Go L.Y."/>
            <person name="Mitchell J.A."/>
        </authorList>
    </citation>
    <scope>NUCLEOTIDE SEQUENCE</scope>
    <source>
        <strain evidence="3">BSAS1 3</strain>
    </source>
</reference>
<dbReference type="AlphaFoldDB" id="A0A1D2JQL1"/>
<evidence type="ECO:0000256" key="1">
    <source>
        <dbReference type="SAM" id="Phobius"/>
    </source>
</evidence>
<dbReference type="EMBL" id="CP023483">
    <property type="protein sequence ID" value="ATF27123.1"/>
    <property type="molecule type" value="Genomic_DNA"/>
</dbReference>
<protein>
    <submittedName>
        <fullName evidence="2">Uncharacterized protein</fullName>
    </submittedName>
</protein>
<dbReference type="EMBL" id="OUNC01000004">
    <property type="protein sequence ID" value="SPP26935.1"/>
    <property type="molecule type" value="Genomic_DNA"/>
</dbReference>
<evidence type="ECO:0000313" key="3">
    <source>
        <dbReference type="EMBL" id="SPP26935.1"/>
    </source>
</evidence>
<keyword evidence="1" id="KW-0812">Transmembrane</keyword>
<proteinExistence type="predicted"/>
<name>A0A1D2JQL1_BROTH</name>